<dbReference type="InterPro" id="IPR009996">
    <property type="entry name" value="YycH"/>
</dbReference>
<dbReference type="Pfam" id="PF07435">
    <property type="entry name" value="YycH"/>
    <property type="match status" value="1"/>
</dbReference>
<evidence type="ECO:0000259" key="1">
    <source>
        <dbReference type="Pfam" id="PF07435"/>
    </source>
</evidence>
<gene>
    <name evidence="2" type="ORF">CN613_06125</name>
</gene>
<accession>A0A2C4XLL0</accession>
<reference evidence="2 3" key="1">
    <citation type="submission" date="2017-09" db="EMBL/GenBank/DDBJ databases">
        <title>Large-scale bioinformatics analysis of Bacillus genomes uncovers conserved roles of natural products in bacterial physiology.</title>
        <authorList>
            <consortium name="Agbiome Team Llc"/>
            <person name="Bleich R.M."/>
            <person name="Grubbs K.J."/>
            <person name="Santa Maria K.C."/>
            <person name="Allen S.E."/>
            <person name="Farag S."/>
            <person name="Shank E.A."/>
            <person name="Bowers A."/>
        </authorList>
    </citation>
    <scope>NUCLEOTIDE SEQUENCE [LARGE SCALE GENOMIC DNA]</scope>
    <source>
        <strain evidence="2 3">AFS009893</strain>
    </source>
</reference>
<dbReference type="CDD" id="cd15787">
    <property type="entry name" value="YycH_N"/>
    <property type="match status" value="1"/>
</dbReference>
<sequence>MNMENFKTIVLINLVVISLFLTFNLWTYVPDSNSLQSTKFVQGNAAALKKDVSNVIVPSSMIVHKDNKHFVSEKKNNINLLYTFIQKGELHDFKDITNSISKSDFLAYVHGEGKIEIVFPTEIPFDAIRGVLTIKDKKLDMFNFDRIVVDPSKSRDQNIDVNFVSYSTPRKVYKMTLTGVNLRDIINAQNQFLAVARPYFAYEINDTKNDTKKIFLPDGSTEMQDLLYMTHDLPVESFKNALFSDPRYVQPISNEKEDTYTDGIRLMQINKQDQMLEYTNSSVASGAPMSGTPLMQRSFEFVNSHTGLTDAYRFDYINSKGTTKFRLYEEDFPVFNREGMTELKQVWRSEELISYRRPLFELRIVQGGDITTTTLPAGWTVIQSLEKNPNIDKKLIQNIGIGYKIVPEIEPNGTNGQVTNGNFRNLKPIWYVIYGEDHQVFEWSEEKEGELIGLESD</sequence>
<feature type="domain" description="Regulatory protein YycH" evidence="1">
    <location>
        <begin position="4"/>
        <end position="437"/>
    </location>
</feature>
<dbReference type="RefSeq" id="WP_097848765.1">
    <property type="nucleotide sequence ID" value="NZ_NUAS01000015.1"/>
</dbReference>
<evidence type="ECO:0000313" key="2">
    <source>
        <dbReference type="EMBL" id="PEM71075.1"/>
    </source>
</evidence>
<comment type="caution">
    <text evidence="2">The sequence shown here is derived from an EMBL/GenBank/DDBJ whole genome shotgun (WGS) entry which is preliminary data.</text>
</comment>
<proteinExistence type="predicted"/>
<dbReference type="Gene3D" id="3.10.450.310">
    <property type="match status" value="1"/>
</dbReference>
<dbReference type="EMBL" id="NUDP01000026">
    <property type="protein sequence ID" value="PEM71075.1"/>
    <property type="molecule type" value="Genomic_DNA"/>
</dbReference>
<organism evidence="2 3">
    <name type="scientific">Bacillus pseudomycoides</name>
    <dbReference type="NCBI Taxonomy" id="64104"/>
    <lineage>
        <taxon>Bacteria</taxon>
        <taxon>Bacillati</taxon>
        <taxon>Bacillota</taxon>
        <taxon>Bacilli</taxon>
        <taxon>Bacillales</taxon>
        <taxon>Bacillaceae</taxon>
        <taxon>Bacillus</taxon>
        <taxon>Bacillus cereus group</taxon>
    </lineage>
</organism>
<dbReference type="Proteomes" id="UP000219775">
    <property type="component" value="Unassembled WGS sequence"/>
</dbReference>
<dbReference type="InterPro" id="IPR042274">
    <property type="entry name" value="YycH/YycI_2"/>
</dbReference>
<dbReference type="Gene3D" id="3.30.310.160">
    <property type="entry name" value="YycH protein, domain 2"/>
    <property type="match status" value="1"/>
</dbReference>
<evidence type="ECO:0000313" key="3">
    <source>
        <dbReference type="Proteomes" id="UP000219775"/>
    </source>
</evidence>
<protein>
    <recommendedName>
        <fullName evidence="1">Regulatory protein YycH domain-containing protein</fullName>
    </recommendedName>
</protein>
<name>A0A2C4XLL0_9BACI</name>
<dbReference type="AlphaFoldDB" id="A0A2C4XLL0"/>